<protein>
    <recommendedName>
        <fullName evidence="2">Phage tail protein</fullName>
    </recommendedName>
</protein>
<dbReference type="InterPro" id="IPR011747">
    <property type="entry name" value="CHP02241"/>
</dbReference>
<dbReference type="PANTHER" id="PTHR38009">
    <property type="entry name" value="CONSERVED HYPOTHETICAL PHAGE TAIL PROTEIN"/>
    <property type="match status" value="1"/>
</dbReference>
<evidence type="ECO:0008006" key="2">
    <source>
        <dbReference type="Google" id="ProtNLM"/>
    </source>
</evidence>
<accession>A0A6J7X6E7</accession>
<gene>
    <name evidence="1" type="ORF">UFOVP755_74</name>
</gene>
<proteinExistence type="predicted"/>
<organism evidence="1">
    <name type="scientific">uncultured Caudovirales phage</name>
    <dbReference type="NCBI Taxonomy" id="2100421"/>
    <lineage>
        <taxon>Viruses</taxon>
        <taxon>Duplodnaviria</taxon>
        <taxon>Heunggongvirae</taxon>
        <taxon>Uroviricota</taxon>
        <taxon>Caudoviricetes</taxon>
        <taxon>Peduoviridae</taxon>
        <taxon>Maltschvirus</taxon>
        <taxon>Maltschvirus maltsch</taxon>
    </lineage>
</organism>
<sequence>MADLLMRNFKFEVGIAGISTSIQFQSVTGLEKTIEEIEYREGSDKLVVRKYPGQASISNVTFERGFSSDSDLIEWINASYNPDTAANAVIANAPSPMRDVTIKIKDRNNLIQREIVLKDCFVVSRQIGDLDATGNDILLETLEVACSDMLETKYSNVGERR</sequence>
<dbReference type="PANTHER" id="PTHR38009:SF1">
    <property type="entry name" value="CONSERVED HYPOTHETICAL PHAGE TAIL PROTEIN"/>
    <property type="match status" value="1"/>
</dbReference>
<name>A0A6J7X6E7_9CAUD</name>
<dbReference type="EMBL" id="LR798356">
    <property type="protein sequence ID" value="CAB5226169.1"/>
    <property type="molecule type" value="Genomic_DNA"/>
</dbReference>
<reference evidence="1" key="1">
    <citation type="submission" date="2020-05" db="EMBL/GenBank/DDBJ databases">
        <authorList>
            <person name="Chiriac C."/>
            <person name="Salcher M."/>
            <person name="Ghai R."/>
            <person name="Kavagutti S V."/>
        </authorList>
    </citation>
    <scope>NUCLEOTIDE SEQUENCE</scope>
</reference>
<evidence type="ECO:0000313" key="1">
    <source>
        <dbReference type="EMBL" id="CAB5226169.1"/>
    </source>
</evidence>
<dbReference type="InterPro" id="IPR010667">
    <property type="entry name" value="Phage_T4_Gp19"/>
</dbReference>
<dbReference type="NCBIfam" id="TIGR02241">
    <property type="entry name" value="conserved hypothetical phage tail region protein"/>
    <property type="match status" value="1"/>
</dbReference>
<dbReference type="Pfam" id="PF06841">
    <property type="entry name" value="Phage_T4_gp19"/>
    <property type="match status" value="1"/>
</dbReference>
<dbReference type="GO" id="GO:0005198">
    <property type="term" value="F:structural molecule activity"/>
    <property type="evidence" value="ECO:0007669"/>
    <property type="project" value="InterPro"/>
</dbReference>